<organism evidence="2 3">
    <name type="scientific">Hymenobacter fastidiosus</name>
    <dbReference type="NCBI Taxonomy" id="486264"/>
    <lineage>
        <taxon>Bacteria</taxon>
        <taxon>Pseudomonadati</taxon>
        <taxon>Bacteroidota</taxon>
        <taxon>Cytophagia</taxon>
        <taxon>Cytophagales</taxon>
        <taxon>Hymenobacteraceae</taxon>
        <taxon>Hymenobacter</taxon>
    </lineage>
</organism>
<keyword evidence="1" id="KW-0051">Antiviral defense</keyword>
<sequence length="411" mass="46567">MINFNSLLTAESPAQRAARKTDLFLLLDQIGQELEIPAARYQEAEKRYGSVITYLDDCPVLGSLQPHAFPQGSFALGTTVRPLHGEEYDLDFIYLLQGARPHLYNQQQIYDFLFQRLKGHGTYAGMVELKKRCVRIIYANEFHLDITPAVSNPVCRQGSILVPDRKLKIWKPSNPAGYVTWFKPIAALVPRTQQFDKEFSVGRHLVTLASAEPVPAQSEPRGILRRAVQFMKRHRDVFRENNPQLADFAPISVIITTLAAHAYQKAIGLTAYESPFDVMHTVIELMPQFIDIYYDWQGKRIYTVKNPTVDGENFADKWQTDEYYNTFMAWHRAVQQDLLNLQNLRGRDELRKSLQLTLGGSEVGRVFDGATQAISRARVEDRLAVAAPVRPASLITAAAAISVPRNNFFGQ</sequence>
<dbReference type="CDD" id="cd05400">
    <property type="entry name" value="NT_2-5OAS_ClassI-CCAase"/>
    <property type="match status" value="1"/>
</dbReference>
<dbReference type="Pfam" id="PF18144">
    <property type="entry name" value="SMODS"/>
    <property type="match status" value="1"/>
</dbReference>
<comment type="caution">
    <text evidence="2">The sequence shown here is derived from an EMBL/GenBank/DDBJ whole genome shotgun (WGS) entry which is preliminary data.</text>
</comment>
<dbReference type="Proteomes" id="UP001500567">
    <property type="component" value="Unassembled WGS sequence"/>
</dbReference>
<evidence type="ECO:0000256" key="1">
    <source>
        <dbReference type="ARBA" id="ARBA00023118"/>
    </source>
</evidence>
<protein>
    <submittedName>
        <fullName evidence="2">Nucleotidyltransferase</fullName>
    </submittedName>
</protein>
<evidence type="ECO:0000313" key="3">
    <source>
        <dbReference type="Proteomes" id="UP001500567"/>
    </source>
</evidence>
<name>A0ABP7RQV5_9BACT</name>
<gene>
    <name evidence="2" type="ORF">GCM10022408_10030</name>
</gene>
<evidence type="ECO:0000313" key="2">
    <source>
        <dbReference type="EMBL" id="GAA4000857.1"/>
    </source>
</evidence>
<keyword evidence="3" id="KW-1185">Reference proteome</keyword>
<dbReference type="InterPro" id="IPR006116">
    <property type="entry name" value="NT_2-5OAS_ClassI-CCAase"/>
</dbReference>
<dbReference type="RefSeq" id="WP_345071412.1">
    <property type="nucleotide sequence ID" value="NZ_BAABDJ010000007.1"/>
</dbReference>
<dbReference type="EMBL" id="BAABDJ010000007">
    <property type="protein sequence ID" value="GAA4000857.1"/>
    <property type="molecule type" value="Genomic_DNA"/>
</dbReference>
<proteinExistence type="predicted"/>
<reference evidence="3" key="1">
    <citation type="journal article" date="2019" name="Int. J. Syst. Evol. Microbiol.">
        <title>The Global Catalogue of Microorganisms (GCM) 10K type strain sequencing project: providing services to taxonomists for standard genome sequencing and annotation.</title>
        <authorList>
            <consortium name="The Broad Institute Genomics Platform"/>
            <consortium name="The Broad Institute Genome Sequencing Center for Infectious Disease"/>
            <person name="Wu L."/>
            <person name="Ma J."/>
        </authorList>
    </citation>
    <scope>NUCLEOTIDE SEQUENCE [LARGE SCALE GENOMIC DNA]</scope>
    <source>
        <strain evidence="3">JCM 17224</strain>
    </source>
</reference>
<accession>A0ABP7RQV5</accession>